<evidence type="ECO:0000259" key="5">
    <source>
        <dbReference type="Pfam" id="PF06271"/>
    </source>
</evidence>
<accession>A0A2I0UYJ0</accession>
<evidence type="ECO:0000256" key="1">
    <source>
        <dbReference type="ARBA" id="ARBA00004141"/>
    </source>
</evidence>
<gene>
    <name evidence="6" type="ORF">CRI88_15430</name>
</gene>
<organism evidence="6 7">
    <name type="scientific">Lysinibacillus fusiformis</name>
    <dbReference type="NCBI Taxonomy" id="28031"/>
    <lineage>
        <taxon>Bacteria</taxon>
        <taxon>Bacillati</taxon>
        <taxon>Bacillota</taxon>
        <taxon>Bacilli</taxon>
        <taxon>Bacillales</taxon>
        <taxon>Bacillaceae</taxon>
        <taxon>Lysinibacillus</taxon>
    </lineage>
</organism>
<sequence>MEPITKRRTAAFLIDTAISTAVTLGVEYFLRKKVKNEVVHALVTPTAVLWALEYAQLRQNGQTIGYKAMKLALENEDGHPLSDGQIIKRMAYRDTLSTFDYLKNRQTFEQQHGQRLPHDNFAGTIVKEK</sequence>
<dbReference type="Proteomes" id="UP000234956">
    <property type="component" value="Unassembled WGS sequence"/>
</dbReference>
<dbReference type="AlphaFoldDB" id="A0A2I0UYJ0"/>
<dbReference type="GO" id="GO:0016020">
    <property type="term" value="C:membrane"/>
    <property type="evidence" value="ECO:0007669"/>
    <property type="project" value="UniProtKB-SubCell"/>
</dbReference>
<comment type="caution">
    <text evidence="6">The sequence shown here is derived from an EMBL/GenBank/DDBJ whole genome shotgun (WGS) entry which is preliminary data.</text>
</comment>
<dbReference type="RefSeq" id="WP_089932503.1">
    <property type="nucleotide sequence ID" value="NZ_PDFK01000004.1"/>
</dbReference>
<keyword evidence="4" id="KW-0472">Membrane</keyword>
<dbReference type="EMBL" id="PDFK01000004">
    <property type="protein sequence ID" value="PKU51066.1"/>
    <property type="molecule type" value="Genomic_DNA"/>
</dbReference>
<keyword evidence="3" id="KW-1133">Transmembrane helix</keyword>
<evidence type="ECO:0000256" key="2">
    <source>
        <dbReference type="ARBA" id="ARBA00022692"/>
    </source>
</evidence>
<reference evidence="6 7" key="1">
    <citation type="submission" date="2017-10" db="EMBL/GenBank/DDBJ databases">
        <title>Draft genome of Lysinibacillus fusiformis strain Juneja, a laboratory-derived pathogen of Drosophila melanogaster.</title>
        <authorList>
            <person name="Smith B.R."/>
            <person name="Unckless R.L."/>
        </authorList>
    </citation>
    <scope>NUCLEOTIDE SEQUENCE [LARGE SCALE GENOMIC DNA]</scope>
    <source>
        <strain evidence="6 7">Juneja</strain>
    </source>
</reference>
<dbReference type="Pfam" id="PF06271">
    <property type="entry name" value="RDD"/>
    <property type="match status" value="1"/>
</dbReference>
<name>A0A2I0UYJ0_9BACI</name>
<evidence type="ECO:0000256" key="3">
    <source>
        <dbReference type="ARBA" id="ARBA00022989"/>
    </source>
</evidence>
<keyword evidence="2" id="KW-0812">Transmembrane</keyword>
<evidence type="ECO:0000313" key="7">
    <source>
        <dbReference type="Proteomes" id="UP000234956"/>
    </source>
</evidence>
<proteinExistence type="predicted"/>
<comment type="subcellular location">
    <subcellularLocation>
        <location evidence="1">Membrane</location>
        <topology evidence="1">Multi-pass membrane protein</topology>
    </subcellularLocation>
</comment>
<evidence type="ECO:0000256" key="4">
    <source>
        <dbReference type="ARBA" id="ARBA00023136"/>
    </source>
</evidence>
<feature type="domain" description="RDD" evidence="5">
    <location>
        <begin position="7"/>
        <end position="91"/>
    </location>
</feature>
<evidence type="ECO:0000313" key="6">
    <source>
        <dbReference type="EMBL" id="PKU51066.1"/>
    </source>
</evidence>
<dbReference type="InterPro" id="IPR010432">
    <property type="entry name" value="RDD"/>
</dbReference>
<protein>
    <submittedName>
        <fullName evidence="6">RDD family protein</fullName>
    </submittedName>
</protein>